<dbReference type="SUPFAM" id="SSF54373">
    <property type="entry name" value="FAD-linked reductases, C-terminal domain"/>
    <property type="match status" value="1"/>
</dbReference>
<evidence type="ECO:0000256" key="2">
    <source>
        <dbReference type="ARBA" id="ARBA00023033"/>
    </source>
</evidence>
<evidence type="ECO:0000256" key="1">
    <source>
        <dbReference type="ARBA" id="ARBA00023002"/>
    </source>
</evidence>
<dbReference type="Proteomes" id="UP000033740">
    <property type="component" value="Unassembled WGS sequence"/>
</dbReference>
<comment type="caution">
    <text evidence="4">The sequence shown here is derived from an EMBL/GenBank/DDBJ whole genome shotgun (WGS) entry which is preliminary data.</text>
</comment>
<proteinExistence type="predicted"/>
<dbReference type="EMBL" id="JYIX01000032">
    <property type="protein sequence ID" value="KJL33682.1"/>
    <property type="molecule type" value="Genomic_DNA"/>
</dbReference>
<feature type="domain" description="FAD-binding" evidence="3">
    <location>
        <begin position="289"/>
        <end position="336"/>
    </location>
</feature>
<dbReference type="GO" id="GO:0071949">
    <property type="term" value="F:FAD binding"/>
    <property type="evidence" value="ECO:0007669"/>
    <property type="project" value="InterPro"/>
</dbReference>
<accession>A0A0F0LKG2</accession>
<sequence length="439" mass="46746">MRIGIIGAGIGGLATALSLEAAGFRDITVHERADRIRGLGVGLNLLPHAIRELTELGLRDRVEALGVAPETLVYMNRFGQHIWSEPRGLAAGYRWPQLSVHRGQLQLALRDAVVECLGDVIRLGHRLVDVQGEDDGSETVRFATADGEITATYDLVIGADGIHSALRALRYPAEGAPPWSGLTLWRGVAEAPVLVDGRTMIMAGDGDQKFVAYPLGAPEDGRQRLNFIAEQRGTGPFESLKDRADWNRAVDPGPIAKLFADWRFEGLDVPAIIANAEEILEYPMVDRDALAQWTFGRTTLVGDAAHAMYPNGSNGGSQAILDARTLAFHLGTAARAGAAVDAGAAADRSAEGAAIDAALAGYEDARRPAMTALLAGTRATGPERVMLLAAERAPQGFARIDDVIPRSEREEIANAYKRAAGFAPSILNERASLGVGDPA</sequence>
<dbReference type="PRINTS" id="PR00420">
    <property type="entry name" value="RNGMNOXGNASE"/>
</dbReference>
<dbReference type="Pfam" id="PF01494">
    <property type="entry name" value="FAD_binding_3"/>
    <property type="match status" value="2"/>
</dbReference>
<dbReference type="STRING" id="582680.RS86_01479"/>
<evidence type="ECO:0000313" key="4">
    <source>
        <dbReference type="EMBL" id="KJL33682.1"/>
    </source>
</evidence>
<dbReference type="PANTHER" id="PTHR13789">
    <property type="entry name" value="MONOOXYGENASE"/>
    <property type="match status" value="1"/>
</dbReference>
<dbReference type="InterPro" id="IPR036188">
    <property type="entry name" value="FAD/NAD-bd_sf"/>
</dbReference>
<dbReference type="PANTHER" id="PTHR13789:SF268">
    <property type="entry name" value="5-METHYLPHENAZINE-1-CARBOXYLATE 1-MONOOXYGENASE"/>
    <property type="match status" value="1"/>
</dbReference>
<keyword evidence="2" id="KW-0503">Monooxygenase</keyword>
<dbReference type="RefSeq" id="WP_045271585.1">
    <property type="nucleotide sequence ID" value="NZ_JYIX01000032.1"/>
</dbReference>
<keyword evidence="5" id="KW-1185">Reference proteome</keyword>
<dbReference type="AlphaFoldDB" id="A0A0F0LKG2"/>
<dbReference type="EC" id="1.14.13.24" evidence="4"/>
<feature type="domain" description="FAD-binding" evidence="3">
    <location>
        <begin position="3"/>
        <end position="168"/>
    </location>
</feature>
<dbReference type="NCBIfam" id="NF005720">
    <property type="entry name" value="PRK07538.1"/>
    <property type="match status" value="1"/>
</dbReference>
<organism evidence="4 5">
    <name type="scientific">Microbacterium azadirachtae</name>
    <dbReference type="NCBI Taxonomy" id="582680"/>
    <lineage>
        <taxon>Bacteria</taxon>
        <taxon>Bacillati</taxon>
        <taxon>Actinomycetota</taxon>
        <taxon>Actinomycetes</taxon>
        <taxon>Micrococcales</taxon>
        <taxon>Microbacteriaceae</taxon>
        <taxon>Microbacterium</taxon>
    </lineage>
</organism>
<dbReference type="Gene3D" id="3.30.9.30">
    <property type="match status" value="1"/>
</dbReference>
<evidence type="ECO:0000313" key="5">
    <source>
        <dbReference type="Proteomes" id="UP000033740"/>
    </source>
</evidence>
<dbReference type="InterPro" id="IPR002938">
    <property type="entry name" value="FAD-bd"/>
</dbReference>
<dbReference type="Gene3D" id="3.50.50.60">
    <property type="entry name" value="FAD/NAD(P)-binding domain"/>
    <property type="match status" value="1"/>
</dbReference>
<name>A0A0F0LKG2_9MICO</name>
<dbReference type="GO" id="GO:0018669">
    <property type="term" value="F:3-hydroxybenzoate 6-monooxygenase activity"/>
    <property type="evidence" value="ECO:0007669"/>
    <property type="project" value="UniProtKB-EC"/>
</dbReference>
<keyword evidence="1 4" id="KW-0560">Oxidoreductase</keyword>
<dbReference type="PATRIC" id="fig|582680.6.peg.1518"/>
<gene>
    <name evidence="4" type="primary">xlnD</name>
    <name evidence="4" type="ORF">RS86_01479</name>
</gene>
<evidence type="ECO:0000259" key="3">
    <source>
        <dbReference type="Pfam" id="PF01494"/>
    </source>
</evidence>
<protein>
    <submittedName>
        <fullName evidence="4">3-hydroxybenzoate 6-hydroxylase 1</fullName>
        <ecNumber evidence="4">1.14.13.24</ecNumber>
    </submittedName>
</protein>
<reference evidence="4 5" key="1">
    <citation type="submission" date="2015-02" db="EMBL/GenBank/DDBJ databases">
        <title>Draft genome sequences of ten Microbacterium spp. with emphasis on heavy metal contaminated environments.</title>
        <authorList>
            <person name="Corretto E."/>
        </authorList>
    </citation>
    <scope>NUCLEOTIDE SEQUENCE [LARGE SCALE GENOMIC DNA]</scope>
    <source>
        <strain evidence="4 5">ARN176</strain>
    </source>
</reference>
<dbReference type="InterPro" id="IPR050493">
    <property type="entry name" value="FAD-dep_Monooxygenase_BioMet"/>
</dbReference>
<dbReference type="SUPFAM" id="SSF51905">
    <property type="entry name" value="FAD/NAD(P)-binding domain"/>
    <property type="match status" value="1"/>
</dbReference>